<sequence length="68" mass="7211">MLNDPLFVVVIVGCVIVALILARGISLMGRGGLEGAKKSNKMMQYRILAQIIVVALVVIFVALRNSGG</sequence>
<keyword evidence="2 4" id="KW-1133">Transmembrane helix</keyword>
<dbReference type="STRING" id="658057.SAMN04488032_1085"/>
<organism evidence="6 7">
    <name type="scientific">Pacificibacter marinus</name>
    <dbReference type="NCBI Taxonomy" id="658057"/>
    <lineage>
        <taxon>Bacteria</taxon>
        <taxon>Pseudomonadati</taxon>
        <taxon>Pseudomonadota</taxon>
        <taxon>Alphaproteobacteria</taxon>
        <taxon>Rhodobacterales</taxon>
        <taxon>Roseobacteraceae</taxon>
        <taxon>Pacificibacter</taxon>
    </lineage>
</organism>
<evidence type="ECO:0000313" key="7">
    <source>
        <dbReference type="Proteomes" id="UP000193307"/>
    </source>
</evidence>
<dbReference type="InterPro" id="IPR007667">
    <property type="entry name" value="Hypoxia_induced_domain"/>
</dbReference>
<evidence type="ECO:0000259" key="5">
    <source>
        <dbReference type="PROSITE" id="PS51503"/>
    </source>
</evidence>
<feature type="transmembrane region" description="Helical" evidence="4">
    <location>
        <begin position="6"/>
        <end position="25"/>
    </location>
</feature>
<accession>A0A1Y5S5F1</accession>
<gene>
    <name evidence="6" type="ORF">PAM7971_01302</name>
</gene>
<dbReference type="EMBL" id="FWFW01000003">
    <property type="protein sequence ID" value="SLN32498.1"/>
    <property type="molecule type" value="Genomic_DNA"/>
</dbReference>
<dbReference type="Proteomes" id="UP000193307">
    <property type="component" value="Unassembled WGS sequence"/>
</dbReference>
<evidence type="ECO:0000313" key="6">
    <source>
        <dbReference type="EMBL" id="SLN32498.1"/>
    </source>
</evidence>
<dbReference type="RefSeq" id="WP_085848186.1">
    <property type="nucleotide sequence ID" value="NZ_FNZV01000008.1"/>
</dbReference>
<name>A0A1Y5S5F1_9RHOB</name>
<feature type="transmembrane region" description="Helical" evidence="4">
    <location>
        <begin position="45"/>
        <end position="63"/>
    </location>
</feature>
<dbReference type="PROSITE" id="PS51503">
    <property type="entry name" value="HIG1"/>
    <property type="match status" value="1"/>
</dbReference>
<dbReference type="AlphaFoldDB" id="A0A1Y5S5F1"/>
<protein>
    <recommendedName>
        <fullName evidence="5">HIG1 domain-containing protein</fullName>
    </recommendedName>
</protein>
<evidence type="ECO:0000256" key="3">
    <source>
        <dbReference type="ARBA" id="ARBA00023136"/>
    </source>
</evidence>
<proteinExistence type="predicted"/>
<reference evidence="6 7" key="1">
    <citation type="submission" date="2017-03" db="EMBL/GenBank/DDBJ databases">
        <authorList>
            <person name="Afonso C.L."/>
            <person name="Miller P.J."/>
            <person name="Scott M.A."/>
            <person name="Spackman E."/>
            <person name="Goraichik I."/>
            <person name="Dimitrov K.M."/>
            <person name="Suarez D.L."/>
            <person name="Swayne D.E."/>
        </authorList>
    </citation>
    <scope>NUCLEOTIDE SEQUENCE [LARGE SCALE GENOMIC DNA]</scope>
    <source>
        <strain evidence="6 7">CECT 7971</strain>
    </source>
</reference>
<dbReference type="Pfam" id="PF04588">
    <property type="entry name" value="HIG_1_N"/>
    <property type="match status" value="1"/>
</dbReference>
<evidence type="ECO:0000256" key="1">
    <source>
        <dbReference type="ARBA" id="ARBA00022692"/>
    </source>
</evidence>
<keyword evidence="7" id="KW-1185">Reference proteome</keyword>
<feature type="domain" description="HIG1" evidence="5">
    <location>
        <begin position="1"/>
        <end position="68"/>
    </location>
</feature>
<evidence type="ECO:0000256" key="4">
    <source>
        <dbReference type="SAM" id="Phobius"/>
    </source>
</evidence>
<keyword evidence="1 4" id="KW-0812">Transmembrane</keyword>
<keyword evidence="3 4" id="KW-0472">Membrane</keyword>
<dbReference type="NCBIfam" id="NF033233">
    <property type="entry name" value="twin_helix"/>
    <property type="match status" value="1"/>
</dbReference>
<evidence type="ECO:0000256" key="2">
    <source>
        <dbReference type="ARBA" id="ARBA00022989"/>
    </source>
</evidence>